<accession>W9HLM0</accession>
<evidence type="ECO:0000313" key="3">
    <source>
        <dbReference type="Proteomes" id="UP000030753"/>
    </source>
</evidence>
<evidence type="ECO:0000313" key="2">
    <source>
        <dbReference type="EMBL" id="EWY83478.1"/>
    </source>
</evidence>
<dbReference type="Proteomes" id="UP000030753">
    <property type="component" value="Unassembled WGS sequence"/>
</dbReference>
<reference evidence="2 3" key="1">
    <citation type="submission" date="2011-06" db="EMBL/GenBank/DDBJ databases">
        <title>The Genome Sequence of Fusarium oxysporum FOSC 3-a.</title>
        <authorList>
            <consortium name="The Broad Institute Genome Sequencing Platform"/>
            <person name="Ma L.-J."/>
            <person name="Gale L.R."/>
            <person name="Schwartz D.C."/>
            <person name="Zhou S."/>
            <person name="Corby-Kistler H."/>
            <person name="Young S.K."/>
            <person name="Zeng Q."/>
            <person name="Gargeya S."/>
            <person name="Fitzgerald M."/>
            <person name="Haas B."/>
            <person name="Abouelleil A."/>
            <person name="Alvarado L."/>
            <person name="Arachchi H.M."/>
            <person name="Berlin A."/>
            <person name="Brown A."/>
            <person name="Chapman S.B."/>
            <person name="Chen Z."/>
            <person name="Dunbar C."/>
            <person name="Freedman E."/>
            <person name="Gearin G."/>
            <person name="Gellesch M."/>
            <person name="Goldberg J."/>
            <person name="Griggs A."/>
            <person name="Gujja S."/>
            <person name="Heiman D."/>
            <person name="Howarth C."/>
            <person name="Larson L."/>
            <person name="Lui A."/>
            <person name="MacDonald P.J.P."/>
            <person name="Mehta T."/>
            <person name="Montmayeur A."/>
            <person name="Murphy C."/>
            <person name="Neiman D."/>
            <person name="Pearson M."/>
            <person name="Priest M."/>
            <person name="Roberts A."/>
            <person name="Saif S."/>
            <person name="Shea T."/>
            <person name="Shenoy N."/>
            <person name="Sisk P."/>
            <person name="Stolte C."/>
            <person name="Sykes S."/>
            <person name="Wortman J."/>
            <person name="Nusbaum C."/>
            <person name="Birren B."/>
        </authorList>
    </citation>
    <scope>NUCLEOTIDE SEQUENCE [LARGE SCALE GENOMIC DNA]</scope>
    <source>
        <strain evidence="3">FOSC 3-a</strain>
    </source>
</reference>
<dbReference type="Pfam" id="PF17109">
    <property type="entry name" value="Goodbye"/>
    <property type="match status" value="1"/>
</dbReference>
<proteinExistence type="predicted"/>
<evidence type="ECO:0000259" key="1">
    <source>
        <dbReference type="Pfam" id="PF17109"/>
    </source>
</evidence>
<organism evidence="2 3">
    <name type="scientific">Fusarium oxysporum NRRL 32931</name>
    <dbReference type="NCBI Taxonomy" id="660029"/>
    <lineage>
        <taxon>Eukaryota</taxon>
        <taxon>Fungi</taxon>
        <taxon>Dikarya</taxon>
        <taxon>Ascomycota</taxon>
        <taxon>Pezizomycotina</taxon>
        <taxon>Sordariomycetes</taxon>
        <taxon>Hypocreomycetidae</taxon>
        <taxon>Hypocreales</taxon>
        <taxon>Nectriaceae</taxon>
        <taxon>Fusarium</taxon>
        <taxon>Fusarium oxysporum species complex</taxon>
    </lineage>
</organism>
<protein>
    <recommendedName>
        <fullName evidence="1">Fungal STAND N-terminal Goodbye domain-containing protein</fullName>
    </recommendedName>
</protein>
<dbReference type="EMBL" id="JH717847">
    <property type="protein sequence ID" value="EWY83478.1"/>
    <property type="molecule type" value="Genomic_DNA"/>
</dbReference>
<dbReference type="AlphaFoldDB" id="W9HLM0"/>
<feature type="domain" description="Fungal STAND N-terminal Goodbye" evidence="1">
    <location>
        <begin position="15"/>
        <end position="134"/>
    </location>
</feature>
<dbReference type="HOGENOM" id="CLU_1390282_0_0_1"/>
<gene>
    <name evidence="2" type="ORF">FOYG_13291</name>
</gene>
<name>W9HLM0_FUSOX</name>
<sequence length="196" mass="21825">MASSGKEDLTMEQLWDEAAERFLARTGKGLNRKPPMTIDDVRKQIESRTDPTTDIDAANSLKHKKDIGLNILECLKLLGGIAAQGASVVFQPATVVFNAMSILLEAPKKIREFHEAIDEVFAVVAPSLSQFRIYERIEQFRKIDTDLTRAIHITMISLVDICALVITLQDPNSKWSKFKSNVKKALLDDDSGLALN</sequence>
<dbReference type="InterPro" id="IPR031350">
    <property type="entry name" value="Goodbye_dom"/>
</dbReference>